<gene>
    <name evidence="10 13" type="primary">murG</name>
    <name evidence="13" type="ORF">DU000_08935</name>
</gene>
<dbReference type="NCBIfam" id="TIGR01133">
    <property type="entry name" value="murG"/>
    <property type="match status" value="1"/>
</dbReference>
<dbReference type="PANTHER" id="PTHR21015">
    <property type="entry name" value="UDP-N-ACETYLGLUCOSAMINE--N-ACETYLMURAMYL-(PENTAPEPTIDE) PYROPHOSPHORYL-UNDECAPRENOL N-ACETYLGLUCOSAMINE TRANSFERASE 1"/>
    <property type="match status" value="1"/>
</dbReference>
<comment type="caution">
    <text evidence="13">The sequence shown here is derived from an EMBL/GenBank/DDBJ whole genome shotgun (WGS) entry which is preliminary data.</text>
</comment>
<reference evidence="13 14" key="1">
    <citation type="journal article" date="2018" name="Int. J. Syst. Evol. Microbiol.">
        <title>Parvibium lacunae gen. nov., sp. nov., a new member of the family Alcaligenaceae isolated from a freshwater pond.</title>
        <authorList>
            <person name="Chen W.M."/>
            <person name="Xie P.B."/>
            <person name="Hsu M.Y."/>
            <person name="Sheu S.Y."/>
        </authorList>
    </citation>
    <scope>NUCLEOTIDE SEQUENCE [LARGE SCALE GENOMIC DNA]</scope>
    <source>
        <strain evidence="13 14">KMB9</strain>
    </source>
</reference>
<protein>
    <recommendedName>
        <fullName evidence="10">UDP-N-acetylglucosamine--N-acetylmuramyl-(pentapeptide) pyrophosphoryl-undecaprenol N-acetylglucosamine transferase</fullName>
        <ecNumber evidence="10">2.4.1.227</ecNumber>
    </recommendedName>
    <alternativeName>
        <fullName evidence="10">Undecaprenyl-PP-MurNAc-pentapeptide-UDPGlcNAc GlcNAc transferase</fullName>
    </alternativeName>
</protein>
<dbReference type="GO" id="GO:0071555">
    <property type="term" value="P:cell wall organization"/>
    <property type="evidence" value="ECO:0007669"/>
    <property type="project" value="UniProtKB-KW"/>
</dbReference>
<dbReference type="GO" id="GO:0008360">
    <property type="term" value="P:regulation of cell shape"/>
    <property type="evidence" value="ECO:0007669"/>
    <property type="project" value="UniProtKB-KW"/>
</dbReference>
<dbReference type="PANTHER" id="PTHR21015:SF22">
    <property type="entry name" value="GLYCOSYLTRANSFERASE"/>
    <property type="match status" value="1"/>
</dbReference>
<accession>A0A368L1X3</accession>
<evidence type="ECO:0000259" key="12">
    <source>
        <dbReference type="Pfam" id="PF04101"/>
    </source>
</evidence>
<keyword evidence="6 10" id="KW-0573">Peptidoglycan synthesis</keyword>
<evidence type="ECO:0000256" key="8">
    <source>
        <dbReference type="ARBA" id="ARBA00023306"/>
    </source>
</evidence>
<comment type="pathway">
    <text evidence="10">Cell wall biogenesis; peptidoglycan biosynthesis.</text>
</comment>
<evidence type="ECO:0000256" key="9">
    <source>
        <dbReference type="ARBA" id="ARBA00023316"/>
    </source>
</evidence>
<keyword evidence="14" id="KW-1185">Reference proteome</keyword>
<keyword evidence="9 10" id="KW-0961">Cell wall biogenesis/degradation</keyword>
<keyword evidence="7 10" id="KW-0472">Membrane</keyword>
<dbReference type="RefSeq" id="WP_114403038.1">
    <property type="nucleotide sequence ID" value="NZ_QPGB01000003.1"/>
</dbReference>
<dbReference type="Gene3D" id="3.40.50.2000">
    <property type="entry name" value="Glycogen Phosphorylase B"/>
    <property type="match status" value="2"/>
</dbReference>
<keyword evidence="1 10" id="KW-1003">Cell membrane</keyword>
<comment type="function">
    <text evidence="10">Cell wall formation. Catalyzes the transfer of a GlcNAc subunit on undecaprenyl-pyrophosphoryl-MurNAc-pentapeptide (lipid intermediate I) to form undecaprenyl-pyrophosphoryl-MurNAc-(pentapeptide)GlcNAc (lipid intermediate II).</text>
</comment>
<dbReference type="Pfam" id="PF03033">
    <property type="entry name" value="Glyco_transf_28"/>
    <property type="match status" value="1"/>
</dbReference>
<evidence type="ECO:0000256" key="1">
    <source>
        <dbReference type="ARBA" id="ARBA00022475"/>
    </source>
</evidence>
<dbReference type="UniPathway" id="UPA00219"/>
<dbReference type="InterPro" id="IPR007235">
    <property type="entry name" value="Glyco_trans_28_C"/>
</dbReference>
<evidence type="ECO:0000313" key="14">
    <source>
        <dbReference type="Proteomes" id="UP000252357"/>
    </source>
</evidence>
<name>A0A368L1X3_9BURK</name>
<evidence type="ECO:0000256" key="6">
    <source>
        <dbReference type="ARBA" id="ARBA00022984"/>
    </source>
</evidence>
<keyword evidence="3 10" id="KW-0328">Glycosyltransferase</keyword>
<dbReference type="CDD" id="cd03785">
    <property type="entry name" value="GT28_MurG"/>
    <property type="match status" value="1"/>
</dbReference>
<dbReference type="Proteomes" id="UP000252357">
    <property type="component" value="Unassembled WGS sequence"/>
</dbReference>
<dbReference type="EC" id="2.4.1.227" evidence="10"/>
<dbReference type="HAMAP" id="MF_00033">
    <property type="entry name" value="MurG"/>
    <property type="match status" value="1"/>
</dbReference>
<feature type="domain" description="Glycosyltransferase family 28 N-terminal" evidence="11">
    <location>
        <begin position="22"/>
        <end position="158"/>
    </location>
</feature>
<dbReference type="GO" id="GO:0005886">
    <property type="term" value="C:plasma membrane"/>
    <property type="evidence" value="ECO:0007669"/>
    <property type="project" value="UniProtKB-SubCell"/>
</dbReference>
<dbReference type="OrthoDB" id="9808936at2"/>
<feature type="binding site" evidence="10">
    <location>
        <position position="258"/>
    </location>
    <ligand>
        <name>UDP-N-acetyl-alpha-D-glucosamine</name>
        <dbReference type="ChEBI" id="CHEBI:57705"/>
    </ligand>
</feature>
<dbReference type="GO" id="GO:0051301">
    <property type="term" value="P:cell division"/>
    <property type="evidence" value="ECO:0007669"/>
    <property type="project" value="UniProtKB-KW"/>
</dbReference>
<dbReference type="EMBL" id="QPGB01000003">
    <property type="protein sequence ID" value="RCS57556.1"/>
    <property type="molecule type" value="Genomic_DNA"/>
</dbReference>
<feature type="binding site" evidence="10">
    <location>
        <begin position="28"/>
        <end position="30"/>
    </location>
    <ligand>
        <name>UDP-N-acetyl-alpha-D-glucosamine</name>
        <dbReference type="ChEBI" id="CHEBI:57705"/>
    </ligand>
</feature>
<dbReference type="Pfam" id="PF04101">
    <property type="entry name" value="Glyco_tran_28_C"/>
    <property type="match status" value="1"/>
</dbReference>
<feature type="binding site" evidence="10">
    <location>
        <position position="303"/>
    </location>
    <ligand>
        <name>UDP-N-acetyl-alpha-D-glucosamine</name>
        <dbReference type="ChEBI" id="CHEBI:57705"/>
    </ligand>
</feature>
<evidence type="ECO:0000256" key="3">
    <source>
        <dbReference type="ARBA" id="ARBA00022676"/>
    </source>
</evidence>
<dbReference type="GO" id="GO:0050511">
    <property type="term" value="F:undecaprenyldiphospho-muramoylpentapeptide beta-N-acetylglucosaminyltransferase activity"/>
    <property type="evidence" value="ECO:0007669"/>
    <property type="project" value="UniProtKB-UniRule"/>
</dbReference>
<organism evidence="13 14">
    <name type="scientific">Parvibium lacunae</name>
    <dbReference type="NCBI Taxonomy" id="1888893"/>
    <lineage>
        <taxon>Bacteria</taxon>
        <taxon>Pseudomonadati</taxon>
        <taxon>Pseudomonadota</taxon>
        <taxon>Betaproteobacteria</taxon>
        <taxon>Burkholderiales</taxon>
        <taxon>Alcaligenaceae</taxon>
        <taxon>Parvibium</taxon>
    </lineage>
</organism>
<dbReference type="GO" id="GO:0009252">
    <property type="term" value="P:peptidoglycan biosynthetic process"/>
    <property type="evidence" value="ECO:0007669"/>
    <property type="project" value="UniProtKB-UniRule"/>
</dbReference>
<dbReference type="GO" id="GO:0005975">
    <property type="term" value="P:carbohydrate metabolic process"/>
    <property type="evidence" value="ECO:0007669"/>
    <property type="project" value="InterPro"/>
</dbReference>
<evidence type="ECO:0000256" key="2">
    <source>
        <dbReference type="ARBA" id="ARBA00022618"/>
    </source>
</evidence>
<feature type="domain" description="Glycosyl transferase family 28 C-terminal" evidence="12">
    <location>
        <begin position="198"/>
        <end position="359"/>
    </location>
</feature>
<comment type="subcellular location">
    <subcellularLocation>
        <location evidence="10">Cell membrane</location>
        <topology evidence="10">Peripheral membrane protein</topology>
        <orientation evidence="10">Cytoplasmic side</orientation>
    </subcellularLocation>
</comment>
<dbReference type="SUPFAM" id="SSF53756">
    <property type="entry name" value="UDP-Glycosyltransferase/glycogen phosphorylase"/>
    <property type="match status" value="1"/>
</dbReference>
<evidence type="ECO:0000313" key="13">
    <source>
        <dbReference type="EMBL" id="RCS57556.1"/>
    </source>
</evidence>
<keyword evidence="4 10" id="KW-0808">Transferase</keyword>
<evidence type="ECO:0000256" key="4">
    <source>
        <dbReference type="ARBA" id="ARBA00022679"/>
    </source>
</evidence>
<dbReference type="AlphaFoldDB" id="A0A368L1X3"/>
<feature type="binding site" evidence="10">
    <location>
        <position position="204"/>
    </location>
    <ligand>
        <name>UDP-N-acetyl-alpha-D-glucosamine</name>
        <dbReference type="ChEBI" id="CHEBI:57705"/>
    </ligand>
</feature>
<evidence type="ECO:0000256" key="10">
    <source>
        <dbReference type="HAMAP-Rule" id="MF_00033"/>
    </source>
</evidence>
<proteinExistence type="inferred from homology"/>
<feature type="binding site" evidence="10">
    <location>
        <position position="140"/>
    </location>
    <ligand>
        <name>UDP-N-acetyl-alpha-D-glucosamine</name>
        <dbReference type="ChEBI" id="CHEBI:57705"/>
    </ligand>
</feature>
<dbReference type="GO" id="GO:0051991">
    <property type="term" value="F:UDP-N-acetyl-D-glucosamine:N-acetylmuramoyl-L-alanyl-D-glutamyl-meso-2,6-diaminopimelyl-D-alanyl-D-alanine-diphosphoundecaprenol 4-beta-N-acetylglucosaminlytransferase activity"/>
    <property type="evidence" value="ECO:0007669"/>
    <property type="project" value="RHEA"/>
</dbReference>
<keyword evidence="8 10" id="KW-0131">Cell cycle</keyword>
<dbReference type="InterPro" id="IPR006009">
    <property type="entry name" value="GlcNAc_MurG"/>
</dbReference>
<evidence type="ECO:0000256" key="5">
    <source>
        <dbReference type="ARBA" id="ARBA00022960"/>
    </source>
</evidence>
<comment type="similarity">
    <text evidence="10">Belongs to the glycosyltransferase 28 family. MurG subfamily.</text>
</comment>
<comment type="catalytic activity">
    <reaction evidence="10">
        <text>di-trans,octa-cis-undecaprenyl diphospho-N-acetyl-alpha-D-muramoyl-L-alanyl-D-glutamyl-meso-2,6-diaminopimeloyl-D-alanyl-D-alanine + UDP-N-acetyl-alpha-D-glucosamine = di-trans,octa-cis-undecaprenyl diphospho-[N-acetyl-alpha-D-glucosaminyl-(1-&gt;4)]-N-acetyl-alpha-D-muramoyl-L-alanyl-D-glutamyl-meso-2,6-diaminopimeloyl-D-alanyl-D-alanine + UDP + H(+)</text>
        <dbReference type="Rhea" id="RHEA:31227"/>
        <dbReference type="ChEBI" id="CHEBI:15378"/>
        <dbReference type="ChEBI" id="CHEBI:57705"/>
        <dbReference type="ChEBI" id="CHEBI:58223"/>
        <dbReference type="ChEBI" id="CHEBI:61387"/>
        <dbReference type="ChEBI" id="CHEBI:61388"/>
        <dbReference type="EC" id="2.4.1.227"/>
    </reaction>
</comment>
<sequence>MGIKRDLPINSRSRQQRPQRLLVMAGGTGGHIFPGLAVAKYLQAQGWEVHWLGAPASMESRVVPQHGIEIELVAFGGVRGKGWVTRLLAPWRLARACWQARKVLRRVQPDVVLGMGGYITVPGGIAARWLGYPLVLHEQNSIAGLSNRLLARLAQHVLVAFPQALPNAIWTGNPVGAALTQVLPPAERMAERAGPLRLLVVGGSLGAAALNTLIPQALALLPAAQRPTVLHQAGEKHLQTLQENYAAVGVAAETVAFIDDMAQAYAQADLVICRAGAMTIAELAVVGVASILVPFPYAVDDHQTHNAEFLAAQGAAWLAPQATLSPAWLAERLAQLTRTSLMQMACCARALGKPEAVEQVAGYCLAAASPS</sequence>
<evidence type="ECO:0000259" key="11">
    <source>
        <dbReference type="Pfam" id="PF03033"/>
    </source>
</evidence>
<keyword evidence="2 10" id="KW-0132">Cell division</keyword>
<evidence type="ECO:0000256" key="7">
    <source>
        <dbReference type="ARBA" id="ARBA00023136"/>
    </source>
</evidence>
<dbReference type="InterPro" id="IPR004276">
    <property type="entry name" value="GlycoTrans_28_N"/>
</dbReference>
<comment type="caution">
    <text evidence="10">Lacks conserved residue(s) required for the propagation of feature annotation.</text>
</comment>
<keyword evidence="5 10" id="KW-0133">Cell shape</keyword>